<comment type="cofactor">
    <cofactor evidence="6">
        <name>[2Fe-2S] cluster</name>
        <dbReference type="ChEBI" id="CHEBI:190135"/>
    </cofactor>
</comment>
<keyword evidence="2 7" id="KW-0001">2Fe-2S</keyword>
<feature type="binding site" evidence="7">
    <location>
        <position position="78"/>
    </location>
    <ligand>
        <name>[2Fe-2S] cluster</name>
        <dbReference type="ChEBI" id="CHEBI:190135"/>
    </ligand>
</feature>
<dbReference type="PANTHER" id="PTHR43342">
    <property type="entry name" value="NADH-QUINONE OXIDOREDUCTASE, E SUBUNIT"/>
    <property type="match status" value="1"/>
</dbReference>
<dbReference type="Proteomes" id="UP000315925">
    <property type="component" value="Chromosome"/>
</dbReference>
<evidence type="ECO:0000313" key="11">
    <source>
        <dbReference type="Proteomes" id="UP000315925"/>
    </source>
</evidence>
<feature type="binding site" evidence="7">
    <location>
        <position position="119"/>
    </location>
    <ligand>
        <name>[2Fe-2S] cluster</name>
        <dbReference type="ChEBI" id="CHEBI:190135"/>
    </ligand>
</feature>
<dbReference type="InterPro" id="IPR041921">
    <property type="entry name" value="NuoE_N"/>
</dbReference>
<evidence type="ECO:0000256" key="1">
    <source>
        <dbReference type="ARBA" id="ARBA00010643"/>
    </source>
</evidence>
<evidence type="ECO:0000256" key="4">
    <source>
        <dbReference type="ARBA" id="ARBA00023004"/>
    </source>
</evidence>
<dbReference type="EMBL" id="CP037899">
    <property type="protein sequence ID" value="QDQ42451.1"/>
    <property type="molecule type" value="Genomic_DNA"/>
</dbReference>
<keyword evidence="4 7" id="KW-0408">Iron</keyword>
<dbReference type="GO" id="GO:0051537">
    <property type="term" value="F:2 iron, 2 sulfur cluster binding"/>
    <property type="evidence" value="ECO:0007669"/>
    <property type="project" value="UniProtKB-KW"/>
</dbReference>
<comment type="similarity">
    <text evidence="1">Belongs to the complex I 24 kDa subunit family.</text>
</comment>
<accession>A0A0C1V2W1</accession>
<feature type="binding site" evidence="7">
    <location>
        <position position="83"/>
    </location>
    <ligand>
        <name>[2Fe-2S] cluster</name>
        <dbReference type="ChEBI" id="CHEBI:190135"/>
    </ligand>
</feature>
<dbReference type="STRING" id="1202785.A946_10225"/>
<dbReference type="InterPro" id="IPR028431">
    <property type="entry name" value="NADP_DH_HndA-like"/>
</dbReference>
<dbReference type="AlphaFoldDB" id="A0A0C1V2W1"/>
<dbReference type="CDD" id="cd03081">
    <property type="entry name" value="TRX_Fd_NuoE_FDH_gamma"/>
    <property type="match status" value="1"/>
</dbReference>
<reference evidence="11" key="3">
    <citation type="submission" date="2019-03" db="EMBL/GenBank/DDBJ databases">
        <title>Complete genome of Methylacidiphilum kamchatkense Kam1.</title>
        <authorList>
            <person name="Kruse T."/>
            <person name="Murarilal Ratnadevi C."/>
            <person name="Erikstad H.-A."/>
            <person name="Birkeland N.-K."/>
        </authorList>
    </citation>
    <scope>NUCLEOTIDE SEQUENCE [LARGE SCALE GENOMIC DNA]</scope>
    <source>
        <strain evidence="11">kam1</strain>
    </source>
</reference>
<dbReference type="GO" id="GO:0008863">
    <property type="term" value="F:formate dehydrogenase (NAD+) activity"/>
    <property type="evidence" value="ECO:0007669"/>
    <property type="project" value="UniProtKB-EC"/>
</dbReference>
<reference evidence="9" key="2">
    <citation type="journal article" date="2019" name="BMC Genomics">
        <title>Complete genome sequence analysis of the thermoacidophilic verrucomicrobial methanotroph 'Candidatus Methylacidiphilum kamchatkense' strain Kam1 and comparison with its closest relatives.</title>
        <authorList>
            <person name="Kruse T."/>
            <person name="Ratnadevi C.M."/>
            <person name="Erikstad H.A."/>
            <person name="Birkeland N.K."/>
        </authorList>
    </citation>
    <scope>NUCLEOTIDE SEQUENCE</scope>
    <source>
        <strain evidence="9">Kam1</strain>
    </source>
</reference>
<comment type="cofactor">
    <cofactor evidence="7">
        <name>[2Fe-2S] cluster</name>
        <dbReference type="ChEBI" id="CHEBI:190135"/>
    </cofactor>
    <text evidence="7">Binds 1 [2Fe-2S] cluster.</text>
</comment>
<evidence type="ECO:0000256" key="3">
    <source>
        <dbReference type="ARBA" id="ARBA00022723"/>
    </source>
</evidence>
<dbReference type="SUPFAM" id="SSF52833">
    <property type="entry name" value="Thioredoxin-like"/>
    <property type="match status" value="1"/>
</dbReference>
<proteinExistence type="inferred from homology"/>
<dbReference type="PANTHER" id="PTHR43342:SF1">
    <property type="entry name" value="BIFURCATING [FEFE] HYDROGENASE GAMMA SUBUNIT"/>
    <property type="match status" value="1"/>
</dbReference>
<feature type="binding site" evidence="7">
    <location>
        <position position="123"/>
    </location>
    <ligand>
        <name>[2Fe-2S] cluster</name>
        <dbReference type="ChEBI" id="CHEBI:190135"/>
    </ligand>
</feature>
<evidence type="ECO:0000313" key="8">
    <source>
        <dbReference type="EMBL" id="KIE58010.1"/>
    </source>
</evidence>
<evidence type="ECO:0000256" key="6">
    <source>
        <dbReference type="ARBA" id="ARBA00034078"/>
    </source>
</evidence>
<reference evidence="8 10" key="1">
    <citation type="submission" date="2014-08" db="EMBL/GenBank/DDBJ databases">
        <title>Methylacidiphilum kamchatkense strain Kam1 draft genome sequence.</title>
        <authorList>
            <person name="Birkeland N.-K."/>
            <person name="Erikstad H.A."/>
        </authorList>
    </citation>
    <scope>NUCLEOTIDE SEQUENCE [LARGE SCALE GENOMIC DNA]</scope>
    <source>
        <strain evidence="8 10">Kam1</strain>
    </source>
</reference>
<dbReference type="GO" id="GO:0046872">
    <property type="term" value="F:metal ion binding"/>
    <property type="evidence" value="ECO:0007669"/>
    <property type="project" value="UniProtKB-KW"/>
</dbReference>
<dbReference type="InterPro" id="IPR002023">
    <property type="entry name" value="NuoE-like"/>
</dbReference>
<dbReference type="EC" id="1.17.1.9" evidence="9"/>
<dbReference type="PIRSF" id="PIRSF000216">
    <property type="entry name" value="NADH_DH_24kDa"/>
    <property type="match status" value="1"/>
</dbReference>
<sequence length="152" mass="16863">MRTMDQKLLDSLAFYSTKPNGLIPFYHKVQEEIGYIPKEFLPQIASSFNLSQAEVYGVLTFYADFRTKPPGNNILKICRAEACQANGCHKVIEKAKETLKIDFGGTTADGKVTLLPTFCFGNCANGPSVALNGKLYGRVDARKIENLIHSLR</sequence>
<dbReference type="Gene3D" id="3.40.30.10">
    <property type="entry name" value="Glutaredoxin"/>
    <property type="match status" value="1"/>
</dbReference>
<dbReference type="Gene3D" id="1.10.10.1590">
    <property type="entry name" value="NADH-quinone oxidoreductase subunit E"/>
    <property type="match status" value="1"/>
</dbReference>
<keyword evidence="9" id="KW-0560">Oxidoreductase</keyword>
<dbReference type="OrthoDB" id="9807941at2"/>
<evidence type="ECO:0000256" key="7">
    <source>
        <dbReference type="PIRSR" id="PIRSR000216-1"/>
    </source>
</evidence>
<gene>
    <name evidence="8" type="ORF">A946_10225</name>
    <name evidence="9" type="ORF">kam1_1224</name>
</gene>
<dbReference type="InterPro" id="IPR036249">
    <property type="entry name" value="Thioredoxin-like_sf"/>
</dbReference>
<keyword evidence="3 7" id="KW-0479">Metal-binding</keyword>
<keyword evidence="5 7" id="KW-0411">Iron-sulfur</keyword>
<evidence type="ECO:0000313" key="9">
    <source>
        <dbReference type="EMBL" id="QDQ42451.1"/>
    </source>
</evidence>
<organism evidence="9 11">
    <name type="scientific">Methylacidiphilum kamchatkense Kam1</name>
    <dbReference type="NCBI Taxonomy" id="1202785"/>
    <lineage>
        <taxon>Bacteria</taxon>
        <taxon>Pseudomonadati</taxon>
        <taxon>Verrucomicrobiota</taxon>
        <taxon>Methylacidiphilae</taxon>
        <taxon>Methylacidiphilales</taxon>
        <taxon>Methylacidiphilaceae</taxon>
        <taxon>Methylacidiphilum (ex Ratnadevi et al. 2023)</taxon>
    </lineage>
</organism>
<keyword evidence="10" id="KW-1185">Reference proteome</keyword>
<dbReference type="Proteomes" id="UP000031594">
    <property type="component" value="Unassembled WGS sequence"/>
</dbReference>
<evidence type="ECO:0000313" key="10">
    <source>
        <dbReference type="Proteomes" id="UP000031594"/>
    </source>
</evidence>
<dbReference type="Pfam" id="PF01257">
    <property type="entry name" value="2Fe-2S_thioredx"/>
    <property type="match status" value="1"/>
</dbReference>
<evidence type="ECO:0000256" key="5">
    <source>
        <dbReference type="ARBA" id="ARBA00023014"/>
    </source>
</evidence>
<dbReference type="KEGG" id="mkc:kam1_1224"/>
<protein>
    <submittedName>
        <fullName evidence="8 9">Formate dehydrogenase</fullName>
        <ecNumber evidence="9">1.17.1.9</ecNumber>
    </submittedName>
</protein>
<dbReference type="EMBL" id="JQNX01000008">
    <property type="protein sequence ID" value="KIE58010.1"/>
    <property type="molecule type" value="Genomic_DNA"/>
</dbReference>
<evidence type="ECO:0000256" key="2">
    <source>
        <dbReference type="ARBA" id="ARBA00022714"/>
    </source>
</evidence>
<name>A0A0C1V2W1_9BACT</name>